<dbReference type="GO" id="GO:0051536">
    <property type="term" value="F:iron-sulfur cluster binding"/>
    <property type="evidence" value="ECO:0007669"/>
    <property type="project" value="UniProtKB-KW"/>
</dbReference>
<dbReference type="GO" id="GO:0046872">
    <property type="term" value="F:metal ion binding"/>
    <property type="evidence" value="ECO:0007669"/>
    <property type="project" value="UniProtKB-KW"/>
</dbReference>
<dbReference type="Pfam" id="PF13187">
    <property type="entry name" value="Fer4_9"/>
    <property type="match status" value="1"/>
</dbReference>
<reference evidence="5" key="2">
    <citation type="submission" date="2021-04" db="EMBL/GenBank/DDBJ databases">
        <authorList>
            <person name="Gilroy R."/>
        </authorList>
    </citation>
    <scope>NUCLEOTIDE SEQUENCE</scope>
    <source>
        <strain evidence="5">ChiSjej1B19-5720</strain>
    </source>
</reference>
<evidence type="ECO:0000259" key="4">
    <source>
        <dbReference type="PROSITE" id="PS51379"/>
    </source>
</evidence>
<organism evidence="5 6">
    <name type="scientific">Candidatus Blautia faecavium</name>
    <dbReference type="NCBI Taxonomy" id="2838487"/>
    <lineage>
        <taxon>Bacteria</taxon>
        <taxon>Bacillati</taxon>
        <taxon>Bacillota</taxon>
        <taxon>Clostridia</taxon>
        <taxon>Lachnospirales</taxon>
        <taxon>Lachnospiraceae</taxon>
        <taxon>Blautia</taxon>
    </lineage>
</organism>
<keyword evidence="1" id="KW-0479">Metal-binding</keyword>
<dbReference type="InterPro" id="IPR020471">
    <property type="entry name" value="AKR"/>
</dbReference>
<feature type="domain" description="4Fe-4S ferredoxin-type" evidence="4">
    <location>
        <begin position="330"/>
        <end position="362"/>
    </location>
</feature>
<gene>
    <name evidence="5" type="ORF">IAA06_15560</name>
</gene>
<name>A0A9D2LWA9_9FIRM</name>
<reference evidence="5" key="1">
    <citation type="journal article" date="2021" name="PeerJ">
        <title>Extensive microbial diversity within the chicken gut microbiome revealed by metagenomics and culture.</title>
        <authorList>
            <person name="Gilroy R."/>
            <person name="Ravi A."/>
            <person name="Getino M."/>
            <person name="Pursley I."/>
            <person name="Horton D.L."/>
            <person name="Alikhan N.F."/>
            <person name="Baker D."/>
            <person name="Gharbi K."/>
            <person name="Hall N."/>
            <person name="Watson M."/>
            <person name="Adriaenssens E.M."/>
            <person name="Foster-Nyarko E."/>
            <person name="Jarju S."/>
            <person name="Secka A."/>
            <person name="Antonio M."/>
            <person name="Oren A."/>
            <person name="Chaudhuri R.R."/>
            <person name="La Ragione R."/>
            <person name="Hildebrand F."/>
            <person name="Pallen M.J."/>
        </authorList>
    </citation>
    <scope>NUCLEOTIDE SEQUENCE</scope>
    <source>
        <strain evidence="5">ChiSjej1B19-5720</strain>
    </source>
</reference>
<dbReference type="InterPro" id="IPR017896">
    <property type="entry name" value="4Fe4S_Fe-S-bd"/>
</dbReference>
<dbReference type="SUPFAM" id="SSF51430">
    <property type="entry name" value="NAD(P)-linked oxidoreductase"/>
    <property type="match status" value="1"/>
</dbReference>
<protein>
    <submittedName>
        <fullName evidence="5">Aldo/keto reductase</fullName>
    </submittedName>
</protein>
<dbReference type="PROSITE" id="PS00198">
    <property type="entry name" value="4FE4S_FER_1"/>
    <property type="match status" value="1"/>
</dbReference>
<evidence type="ECO:0000313" key="5">
    <source>
        <dbReference type="EMBL" id="HJB30189.1"/>
    </source>
</evidence>
<dbReference type="PRINTS" id="PR00069">
    <property type="entry name" value="ALDKETRDTASE"/>
</dbReference>
<dbReference type="CDD" id="cd19096">
    <property type="entry name" value="AKR_Fe-S_oxidoreductase"/>
    <property type="match status" value="1"/>
</dbReference>
<dbReference type="InterPro" id="IPR053135">
    <property type="entry name" value="AKR2_Oxidoreductase"/>
</dbReference>
<dbReference type="Proteomes" id="UP000823842">
    <property type="component" value="Unassembled WGS sequence"/>
</dbReference>
<dbReference type="PROSITE" id="PS51379">
    <property type="entry name" value="4FE4S_FER_2"/>
    <property type="match status" value="1"/>
</dbReference>
<evidence type="ECO:0000256" key="2">
    <source>
        <dbReference type="ARBA" id="ARBA00023004"/>
    </source>
</evidence>
<dbReference type="Gene3D" id="3.20.20.100">
    <property type="entry name" value="NADP-dependent oxidoreductase domain"/>
    <property type="match status" value="1"/>
</dbReference>
<dbReference type="SUPFAM" id="SSF46548">
    <property type="entry name" value="alpha-helical ferredoxin"/>
    <property type="match status" value="1"/>
</dbReference>
<comment type="caution">
    <text evidence="5">The sequence shown here is derived from an EMBL/GenBank/DDBJ whole genome shotgun (WGS) entry which is preliminary data.</text>
</comment>
<dbReference type="PANTHER" id="PTHR43312:SF2">
    <property type="entry name" value="OXIDOREDUCTASE"/>
    <property type="match status" value="1"/>
</dbReference>
<dbReference type="InterPro" id="IPR036812">
    <property type="entry name" value="NAD(P)_OxRdtase_dom_sf"/>
</dbReference>
<dbReference type="InterPro" id="IPR023210">
    <property type="entry name" value="NADP_OxRdtase_dom"/>
</dbReference>
<keyword evidence="2" id="KW-0408">Iron</keyword>
<proteinExistence type="predicted"/>
<evidence type="ECO:0000256" key="1">
    <source>
        <dbReference type="ARBA" id="ARBA00022723"/>
    </source>
</evidence>
<evidence type="ECO:0000256" key="3">
    <source>
        <dbReference type="ARBA" id="ARBA00023014"/>
    </source>
</evidence>
<accession>A0A9D2LWA9</accession>
<dbReference type="AlphaFoldDB" id="A0A9D2LWA9"/>
<dbReference type="Pfam" id="PF00248">
    <property type="entry name" value="Aldo_ket_red"/>
    <property type="match status" value="1"/>
</dbReference>
<keyword evidence="3" id="KW-0411">Iron-sulfur</keyword>
<sequence>MQYKNFKDNISLSRLGMGAMRLPVVGEDQGNIDYDKAKEIIDYAYKNGINYYDTAYIYHNQKSEEFLGKALKEYPRESFYVADKFNLQAQPDCAKQFQEQLDRLQMEYIDFYLMHGIQDPWIEEFFNSGAIAYFDEKKKEGKIRNLGFSFHGSPDNLRRLLKAYQWDFVQIQLNYFDWYYGEARVLYEILEEAGIPIMVMEPVRGGRLASLTPEAEKVLKDAEPDASISSWALRWVMSRPQVQVVLSGMSNMEQIQDNVRTFSEKGELSDEEDALLKKAAEIFRPTVAVPCTACRYCCPECPQGLDIPKILALYNDIKMGEVWRASFANALPEGKRPEDCIGCGSCTSHCPQSIDVPSIMQEFAKMRESL</sequence>
<dbReference type="InterPro" id="IPR017900">
    <property type="entry name" value="4Fe4S_Fe_S_CS"/>
</dbReference>
<dbReference type="Gene3D" id="3.30.70.20">
    <property type="match status" value="1"/>
</dbReference>
<evidence type="ECO:0000313" key="6">
    <source>
        <dbReference type="Proteomes" id="UP000823842"/>
    </source>
</evidence>
<dbReference type="PANTHER" id="PTHR43312">
    <property type="entry name" value="D-THREO-ALDOSE 1-DEHYDROGENASE"/>
    <property type="match status" value="1"/>
</dbReference>
<dbReference type="GO" id="GO:0016491">
    <property type="term" value="F:oxidoreductase activity"/>
    <property type="evidence" value="ECO:0007669"/>
    <property type="project" value="InterPro"/>
</dbReference>
<dbReference type="EMBL" id="DWYZ01000299">
    <property type="protein sequence ID" value="HJB30189.1"/>
    <property type="molecule type" value="Genomic_DNA"/>
</dbReference>